<protein>
    <submittedName>
        <fullName evidence="1">Formin-like protein 11</fullName>
    </submittedName>
</protein>
<keyword evidence="2" id="KW-1185">Reference proteome</keyword>
<reference evidence="1 2" key="1">
    <citation type="journal article" date="2015" name="Proc. Natl. Acad. Sci. U.S.A.">
        <title>The resurrection genome of Boea hygrometrica: A blueprint for survival of dehydration.</title>
        <authorList>
            <person name="Xiao L."/>
            <person name="Yang G."/>
            <person name="Zhang L."/>
            <person name="Yang X."/>
            <person name="Zhao S."/>
            <person name="Ji Z."/>
            <person name="Zhou Q."/>
            <person name="Hu M."/>
            <person name="Wang Y."/>
            <person name="Chen M."/>
            <person name="Xu Y."/>
            <person name="Jin H."/>
            <person name="Xiao X."/>
            <person name="Hu G."/>
            <person name="Bao F."/>
            <person name="Hu Y."/>
            <person name="Wan P."/>
            <person name="Li L."/>
            <person name="Deng X."/>
            <person name="Kuang T."/>
            <person name="Xiang C."/>
            <person name="Zhu J.K."/>
            <person name="Oliver M.J."/>
            <person name="He Y."/>
        </authorList>
    </citation>
    <scope>NUCLEOTIDE SEQUENCE [LARGE SCALE GENOMIC DNA]</scope>
    <source>
        <strain evidence="2">cv. XS01</strain>
    </source>
</reference>
<dbReference type="EMBL" id="KQ986737">
    <property type="protein sequence ID" value="KZV58561.1"/>
    <property type="molecule type" value="Genomic_DNA"/>
</dbReference>
<dbReference type="AlphaFoldDB" id="A0A2Z7DK30"/>
<proteinExistence type="predicted"/>
<name>A0A2Z7DK30_9LAMI</name>
<accession>A0A2Z7DK30</accession>
<dbReference type="Proteomes" id="UP000250235">
    <property type="component" value="Unassembled WGS sequence"/>
</dbReference>
<sequence length="94" mass="10772">MRTEKTRVADKLRAEEARVADRKRAESYDLSAIEILSKLEQVGEVQTGPADDIQVDPARSKSSLVNQIRIELKAEDLYNIRRDELSYEVQIRLA</sequence>
<organism evidence="1 2">
    <name type="scientific">Dorcoceras hygrometricum</name>
    <dbReference type="NCBI Taxonomy" id="472368"/>
    <lineage>
        <taxon>Eukaryota</taxon>
        <taxon>Viridiplantae</taxon>
        <taxon>Streptophyta</taxon>
        <taxon>Embryophyta</taxon>
        <taxon>Tracheophyta</taxon>
        <taxon>Spermatophyta</taxon>
        <taxon>Magnoliopsida</taxon>
        <taxon>eudicotyledons</taxon>
        <taxon>Gunneridae</taxon>
        <taxon>Pentapetalae</taxon>
        <taxon>asterids</taxon>
        <taxon>lamiids</taxon>
        <taxon>Lamiales</taxon>
        <taxon>Gesneriaceae</taxon>
        <taxon>Didymocarpoideae</taxon>
        <taxon>Trichosporeae</taxon>
        <taxon>Loxocarpinae</taxon>
        <taxon>Dorcoceras</taxon>
    </lineage>
</organism>
<evidence type="ECO:0000313" key="1">
    <source>
        <dbReference type="EMBL" id="KZV58561.1"/>
    </source>
</evidence>
<gene>
    <name evidence="1" type="ORF">F511_23319</name>
</gene>
<evidence type="ECO:0000313" key="2">
    <source>
        <dbReference type="Proteomes" id="UP000250235"/>
    </source>
</evidence>